<protein>
    <recommendedName>
        <fullName evidence="4">Fungal N-terminal domain-containing protein</fullName>
    </recommendedName>
</protein>
<name>A0A4Z1H2I9_9HELO</name>
<evidence type="ECO:0000256" key="1">
    <source>
        <dbReference type="SAM" id="MobiDB-lite"/>
    </source>
</evidence>
<sequence length="273" mass="30743">MPEPITVSAVASAAGALSNSIAIAAFVKDIKNTPADVKTCFSLTERVSTDLDHLLLLRSQQTKYLSQSPFASKRLDGIIIDVKESILDIRRLLEGCRKEVYEGEHIPVKKRLQWVLGDGAAFERRRGNLQQQHIALLAEIGWLRGLEVGKRIENLEFENVDLLSAGRRERKGSSVSQTGNRYEGIDLKQPSTGVEVEVEELDFGGDIEPDSPVAQKNIARKPVAISSESRQEVSKYEESDDEDPELAFYRDLRRQEEERRKRMAGRKKSRNPQ</sequence>
<feature type="region of interest" description="Disordered" evidence="1">
    <location>
        <begin position="168"/>
        <end position="189"/>
    </location>
</feature>
<dbReference type="AlphaFoldDB" id="A0A4Z1H2I9"/>
<accession>A0A4Z1H2I9</accession>
<keyword evidence="3" id="KW-1185">Reference proteome</keyword>
<feature type="compositionally biased region" description="Basic residues" evidence="1">
    <location>
        <begin position="261"/>
        <end position="273"/>
    </location>
</feature>
<feature type="compositionally biased region" description="Basic and acidic residues" evidence="1">
    <location>
        <begin position="248"/>
        <end position="260"/>
    </location>
</feature>
<comment type="caution">
    <text evidence="2">The sequence shown here is derived from an EMBL/GenBank/DDBJ whole genome shotgun (WGS) entry which is preliminary data.</text>
</comment>
<evidence type="ECO:0000313" key="2">
    <source>
        <dbReference type="EMBL" id="TGO42569.1"/>
    </source>
</evidence>
<feature type="region of interest" description="Disordered" evidence="1">
    <location>
        <begin position="204"/>
        <end position="273"/>
    </location>
</feature>
<proteinExistence type="predicted"/>
<evidence type="ECO:0008006" key="4">
    <source>
        <dbReference type="Google" id="ProtNLM"/>
    </source>
</evidence>
<gene>
    <name evidence="2" type="ORF">BHYA_0007g00690</name>
</gene>
<organism evidence="2 3">
    <name type="scientific">Botrytis hyacinthi</name>
    <dbReference type="NCBI Taxonomy" id="278943"/>
    <lineage>
        <taxon>Eukaryota</taxon>
        <taxon>Fungi</taxon>
        <taxon>Dikarya</taxon>
        <taxon>Ascomycota</taxon>
        <taxon>Pezizomycotina</taxon>
        <taxon>Leotiomycetes</taxon>
        <taxon>Helotiales</taxon>
        <taxon>Sclerotiniaceae</taxon>
        <taxon>Botrytis</taxon>
    </lineage>
</organism>
<evidence type="ECO:0000313" key="3">
    <source>
        <dbReference type="Proteomes" id="UP000297814"/>
    </source>
</evidence>
<reference evidence="2 3" key="1">
    <citation type="submission" date="2017-12" db="EMBL/GenBank/DDBJ databases">
        <title>Comparative genomics of Botrytis spp.</title>
        <authorList>
            <person name="Valero-Jimenez C.A."/>
            <person name="Tapia P."/>
            <person name="Veloso J."/>
            <person name="Silva-Moreno E."/>
            <person name="Staats M."/>
            <person name="Valdes J.H."/>
            <person name="Van Kan J.A.L."/>
        </authorList>
    </citation>
    <scope>NUCLEOTIDE SEQUENCE [LARGE SCALE GENOMIC DNA]</scope>
    <source>
        <strain evidence="2 3">Bh0001</strain>
    </source>
</reference>
<dbReference type="EMBL" id="PQXK01000007">
    <property type="protein sequence ID" value="TGO42569.1"/>
    <property type="molecule type" value="Genomic_DNA"/>
</dbReference>
<dbReference type="Proteomes" id="UP000297814">
    <property type="component" value="Unassembled WGS sequence"/>
</dbReference>